<keyword evidence="10 14" id="KW-0472">Membrane</keyword>
<comment type="function">
    <text evidence="14">Catalyzes the sodium-dependent uptake of extracellular L-proline.</text>
</comment>
<keyword evidence="5 14" id="KW-0812">Transmembrane</keyword>
<feature type="transmembrane region" description="Helical" evidence="14">
    <location>
        <begin position="159"/>
        <end position="180"/>
    </location>
</feature>
<keyword evidence="14" id="KW-0997">Cell inner membrane</keyword>
<feature type="transmembrane region" description="Helical" evidence="14">
    <location>
        <begin position="369"/>
        <end position="386"/>
    </location>
</feature>
<feature type="transmembrane region" description="Helical" evidence="14">
    <location>
        <begin position="307"/>
        <end position="333"/>
    </location>
</feature>
<dbReference type="EMBL" id="JAOTJC010000006">
    <property type="protein sequence ID" value="MCU7554304.1"/>
    <property type="molecule type" value="Genomic_DNA"/>
</dbReference>
<evidence type="ECO:0000256" key="5">
    <source>
        <dbReference type="ARBA" id="ARBA00022692"/>
    </source>
</evidence>
<proteinExistence type="inferred from homology"/>
<dbReference type="RefSeq" id="WP_262992981.1">
    <property type="nucleotide sequence ID" value="NZ_JAOTJC010000006.1"/>
</dbReference>
<feature type="transmembrane region" description="Helical" evidence="14">
    <location>
        <begin position="74"/>
        <end position="92"/>
    </location>
</feature>
<dbReference type="Gene3D" id="1.20.1730.10">
    <property type="entry name" value="Sodium/glucose cotransporter"/>
    <property type="match status" value="1"/>
</dbReference>
<accession>A0ABT2VMK1</accession>
<evidence type="ECO:0000256" key="6">
    <source>
        <dbReference type="ARBA" id="ARBA00022847"/>
    </source>
</evidence>
<evidence type="ECO:0000256" key="8">
    <source>
        <dbReference type="ARBA" id="ARBA00023053"/>
    </source>
</evidence>
<evidence type="ECO:0000313" key="15">
    <source>
        <dbReference type="EMBL" id="MCU7554304.1"/>
    </source>
</evidence>
<comment type="subcellular location">
    <subcellularLocation>
        <location evidence="14">Cell inner membrane</location>
        <topology evidence="14">Multi-pass membrane protein</topology>
    </subcellularLocation>
    <subcellularLocation>
        <location evidence="1">Cell membrane</location>
        <topology evidence="1">Multi-pass membrane protein</topology>
    </subcellularLocation>
</comment>
<evidence type="ECO:0000256" key="4">
    <source>
        <dbReference type="ARBA" id="ARBA00022475"/>
    </source>
</evidence>
<keyword evidence="16" id="KW-1185">Reference proteome</keyword>
<dbReference type="InterPro" id="IPR001734">
    <property type="entry name" value="Na/solute_symporter"/>
</dbReference>
<gene>
    <name evidence="15" type="primary">putP</name>
    <name evidence="15" type="ORF">OCL06_06810</name>
</gene>
<evidence type="ECO:0000256" key="12">
    <source>
        <dbReference type="ARBA" id="ARBA00033708"/>
    </source>
</evidence>
<evidence type="ECO:0000313" key="16">
    <source>
        <dbReference type="Proteomes" id="UP001209257"/>
    </source>
</evidence>
<keyword evidence="7 14" id="KW-1133">Transmembrane helix</keyword>
<organism evidence="15 16">
    <name type="scientific">Alteromonas salexigens</name>
    <dbReference type="NCBI Taxonomy" id="2982530"/>
    <lineage>
        <taxon>Bacteria</taxon>
        <taxon>Pseudomonadati</taxon>
        <taxon>Pseudomonadota</taxon>
        <taxon>Gammaproteobacteria</taxon>
        <taxon>Alteromonadales</taxon>
        <taxon>Alteromonadaceae</taxon>
        <taxon>Alteromonas/Salinimonas group</taxon>
        <taxon>Alteromonas</taxon>
    </lineage>
</organism>
<keyword evidence="6 14" id="KW-0769">Symport</keyword>
<dbReference type="PANTHER" id="PTHR48086">
    <property type="entry name" value="SODIUM/PROLINE SYMPORTER-RELATED"/>
    <property type="match status" value="1"/>
</dbReference>
<dbReference type="CDD" id="cd11475">
    <property type="entry name" value="SLC5sbd_PutP"/>
    <property type="match status" value="1"/>
</dbReference>
<feature type="transmembrane region" description="Helical" evidence="14">
    <location>
        <begin position="454"/>
        <end position="472"/>
    </location>
</feature>
<keyword evidence="3 14" id="KW-0813">Transport</keyword>
<dbReference type="PROSITE" id="PS50283">
    <property type="entry name" value="NA_SOLUT_SYMP_3"/>
    <property type="match status" value="1"/>
</dbReference>
<keyword evidence="4" id="KW-1003">Cell membrane</keyword>
<evidence type="ECO:0000256" key="3">
    <source>
        <dbReference type="ARBA" id="ARBA00022448"/>
    </source>
</evidence>
<feature type="transmembrane region" description="Helical" evidence="14">
    <location>
        <begin position="231"/>
        <end position="255"/>
    </location>
</feature>
<name>A0ABT2VMK1_9ALTE</name>
<evidence type="ECO:0000256" key="9">
    <source>
        <dbReference type="ARBA" id="ARBA00023065"/>
    </source>
</evidence>
<protein>
    <recommendedName>
        <fullName evidence="14">Sodium/proline symporter</fullName>
    </recommendedName>
    <alternativeName>
        <fullName evidence="14">Proline permease</fullName>
    </alternativeName>
</protein>
<dbReference type="NCBIfam" id="TIGR02121">
    <property type="entry name" value="Na_Pro_sym"/>
    <property type="match status" value="1"/>
</dbReference>
<dbReference type="Pfam" id="PF00474">
    <property type="entry name" value="SSF"/>
    <property type="match status" value="1"/>
</dbReference>
<feature type="transmembrane region" description="Helical" evidence="14">
    <location>
        <begin position="276"/>
        <end position="295"/>
    </location>
</feature>
<evidence type="ECO:0000256" key="7">
    <source>
        <dbReference type="ARBA" id="ARBA00022989"/>
    </source>
</evidence>
<sequence>MQIEGYISLAIYFLAMLGIGLFAYRQSTSDISGYILGGRQVSPQVTALSAGASDMSGWMLMGLPGAMYLTGFDAMYIAIGLLAGALANYLLVAPKLRVYTEMADDSLTVPEFFAKRFGDASATVRMVSAAIIVMFFTLYTSAGLVAGGKLFESAFSVQYQWGLIITLGVVVSYTLLGGFLAVSMTDFVQGCIMFVALILVPVVAFTEFDSLSQMNAAAGESVPGLFESWEAISIVGLLSSLAWGLGYFGQPHIIVRFMAIRSVKAVSTARNIGMSWMLVTIIGALGTGFVGIAYANQFGLQVDDPETIFILFSQLLFHPLISGFLMAAILAAIMSTISSQLLVSASSLTEDIYRVVSNKEVDEKKTVTIGRFGVAGVAVVALLLAMDSSNTILSLVSNAWAGFGAAFGPLVLFSLYKKNLTHKAALAGIISGAVTVLVWIYAPVLADGQTLSSVIYEIVPGFIVSSVTLWLVSAWDRSPSQDVQATFTQATEELANQQA</sequence>
<comment type="catalytic activity">
    <reaction evidence="12">
        <text>L-proline(in) + Na(+)(in) = L-proline(out) + Na(+)(out)</text>
        <dbReference type="Rhea" id="RHEA:28967"/>
        <dbReference type="ChEBI" id="CHEBI:29101"/>
        <dbReference type="ChEBI" id="CHEBI:60039"/>
    </reaction>
</comment>
<evidence type="ECO:0000256" key="2">
    <source>
        <dbReference type="ARBA" id="ARBA00006434"/>
    </source>
</evidence>
<dbReference type="Proteomes" id="UP001209257">
    <property type="component" value="Unassembled WGS sequence"/>
</dbReference>
<keyword evidence="9 14" id="KW-0406">Ion transport</keyword>
<feature type="transmembrane region" description="Helical" evidence="14">
    <location>
        <begin position="126"/>
        <end position="147"/>
    </location>
</feature>
<feature type="transmembrane region" description="Helical" evidence="14">
    <location>
        <begin position="187"/>
        <end position="205"/>
    </location>
</feature>
<evidence type="ECO:0000256" key="14">
    <source>
        <dbReference type="RuleBase" id="RU366012"/>
    </source>
</evidence>
<dbReference type="NCBIfam" id="TIGR00813">
    <property type="entry name" value="sss"/>
    <property type="match status" value="1"/>
</dbReference>
<dbReference type="InterPro" id="IPR038377">
    <property type="entry name" value="Na/Glc_symporter_sf"/>
</dbReference>
<keyword evidence="14" id="KW-0029">Amino-acid transport</keyword>
<evidence type="ECO:0000256" key="10">
    <source>
        <dbReference type="ARBA" id="ARBA00023136"/>
    </source>
</evidence>
<dbReference type="InterPro" id="IPR018212">
    <property type="entry name" value="Na/solute_symporter_CS"/>
</dbReference>
<dbReference type="InterPro" id="IPR050277">
    <property type="entry name" value="Sodium:Solute_Symporter"/>
</dbReference>
<dbReference type="PROSITE" id="PS00456">
    <property type="entry name" value="NA_SOLUT_SYMP_1"/>
    <property type="match status" value="1"/>
</dbReference>
<keyword evidence="11 14" id="KW-0739">Sodium transport</keyword>
<evidence type="ECO:0000256" key="11">
    <source>
        <dbReference type="ARBA" id="ARBA00023201"/>
    </source>
</evidence>
<comment type="caution">
    <text evidence="15">The sequence shown here is derived from an EMBL/GenBank/DDBJ whole genome shotgun (WGS) entry which is preliminary data.</text>
</comment>
<evidence type="ECO:0000256" key="13">
    <source>
        <dbReference type="RuleBase" id="RU362091"/>
    </source>
</evidence>
<feature type="transmembrane region" description="Helical" evidence="14">
    <location>
        <begin position="392"/>
        <end position="412"/>
    </location>
</feature>
<reference evidence="16" key="1">
    <citation type="submission" date="2023-07" db="EMBL/GenBank/DDBJ databases">
        <title>Study on multiphase classification of strain Alteromonas salexigens isolated from the Yellow Sea.</title>
        <authorList>
            <person name="Sun L."/>
        </authorList>
    </citation>
    <scope>NUCLEOTIDE SEQUENCE [LARGE SCALE GENOMIC DNA]</scope>
    <source>
        <strain evidence="16">ASW11-19</strain>
    </source>
</reference>
<evidence type="ECO:0000256" key="1">
    <source>
        <dbReference type="ARBA" id="ARBA00004651"/>
    </source>
</evidence>
<comment type="similarity">
    <text evidence="2 13">Belongs to the sodium:solute symporter (SSF) (TC 2.A.21) family.</text>
</comment>
<keyword evidence="8 14" id="KW-0915">Sodium</keyword>
<feature type="transmembrane region" description="Helical" evidence="14">
    <location>
        <begin position="6"/>
        <end position="24"/>
    </location>
</feature>
<dbReference type="InterPro" id="IPR011851">
    <property type="entry name" value="Na/Pro_symporter"/>
</dbReference>
<feature type="transmembrane region" description="Helical" evidence="14">
    <location>
        <begin position="424"/>
        <end position="442"/>
    </location>
</feature>
<dbReference type="PANTHER" id="PTHR48086:SF3">
    <property type="entry name" value="SODIUM_PROLINE SYMPORTER"/>
    <property type="match status" value="1"/>
</dbReference>